<evidence type="ECO:0000313" key="1">
    <source>
        <dbReference type="EMBL" id="CAF1326540.1"/>
    </source>
</evidence>
<accession>A0A815FC69</accession>
<dbReference type="EMBL" id="CAJNOR010002674">
    <property type="protein sequence ID" value="CAF1326540.1"/>
    <property type="molecule type" value="Genomic_DNA"/>
</dbReference>
<proteinExistence type="predicted"/>
<keyword evidence="2" id="KW-1185">Reference proteome</keyword>
<reference evidence="1" key="1">
    <citation type="submission" date="2021-02" db="EMBL/GenBank/DDBJ databases">
        <authorList>
            <person name="Nowell W R."/>
        </authorList>
    </citation>
    <scope>NUCLEOTIDE SEQUENCE</scope>
</reference>
<organism evidence="1 2">
    <name type="scientific">Adineta ricciae</name>
    <name type="common">Rotifer</name>
    <dbReference type="NCBI Taxonomy" id="249248"/>
    <lineage>
        <taxon>Eukaryota</taxon>
        <taxon>Metazoa</taxon>
        <taxon>Spiralia</taxon>
        <taxon>Gnathifera</taxon>
        <taxon>Rotifera</taxon>
        <taxon>Eurotatoria</taxon>
        <taxon>Bdelloidea</taxon>
        <taxon>Adinetida</taxon>
        <taxon>Adinetidae</taxon>
        <taxon>Adineta</taxon>
    </lineage>
</organism>
<evidence type="ECO:0000313" key="2">
    <source>
        <dbReference type="Proteomes" id="UP000663828"/>
    </source>
</evidence>
<protein>
    <submittedName>
        <fullName evidence="1">Uncharacterized protein</fullName>
    </submittedName>
</protein>
<name>A0A815FC69_ADIRI</name>
<gene>
    <name evidence="1" type="ORF">XAT740_LOCUS30204</name>
</gene>
<comment type="caution">
    <text evidence="1">The sequence shown here is derived from an EMBL/GenBank/DDBJ whole genome shotgun (WGS) entry which is preliminary data.</text>
</comment>
<dbReference type="AlphaFoldDB" id="A0A815FC69"/>
<sequence length="180" mass="20516">MKLHPICSCLVVLSLERQEATVFRQPLSLTLNSICLQDQSTVRGFKCLGKTPPCSLYDPLEESLKSASMNIIEKKLEFRPECVKTTNINDLQACHANRMYTVEKIKKTALVCDSTGALRLTLWENQFEQIDDNMNPWKADKGQMLFVDQLVINTNVTVVAEQILPKTKLQYRAMTVDLDY</sequence>
<dbReference type="Proteomes" id="UP000663828">
    <property type="component" value="Unassembled WGS sequence"/>
</dbReference>